<evidence type="ECO:0000313" key="2">
    <source>
        <dbReference type="EMBL" id="MBR0683235.1"/>
    </source>
</evidence>
<keyword evidence="3" id="KW-1185">Reference proteome</keyword>
<keyword evidence="1" id="KW-0732">Signal</keyword>
<gene>
    <name evidence="2" type="ORF">GXW74_22305</name>
</gene>
<dbReference type="RefSeq" id="WP_211848808.1">
    <property type="nucleotide sequence ID" value="NZ_JAAEDL010000029.1"/>
</dbReference>
<sequence>MARFLRPLAFAGFAFSMIAAAWSPPAFADGSPVVSLAPTLLGRTGITAYSTVASPITIARVVGYGSGPDFTPIYDTTVLSSVTSRPVSNVLVNGENVDIEYDDEAAARLPHTLPEIVGVGPSWQSSLDLMAGSGS</sequence>
<organism evidence="2 3">
    <name type="scientific">Neoroseomonas eburnea</name>
    <dbReference type="NCBI Taxonomy" id="1346889"/>
    <lineage>
        <taxon>Bacteria</taxon>
        <taxon>Pseudomonadati</taxon>
        <taxon>Pseudomonadota</taxon>
        <taxon>Alphaproteobacteria</taxon>
        <taxon>Acetobacterales</taxon>
        <taxon>Acetobacteraceae</taxon>
        <taxon>Neoroseomonas</taxon>
    </lineage>
</organism>
<name>A0A9X9XHP9_9PROT</name>
<feature type="chain" id="PRO_5040845802" evidence="1">
    <location>
        <begin position="29"/>
        <end position="135"/>
    </location>
</feature>
<reference evidence="2" key="1">
    <citation type="submission" date="2020-01" db="EMBL/GenBank/DDBJ databases">
        <authorList>
            <person name="Rat A."/>
        </authorList>
    </citation>
    <scope>NUCLEOTIDE SEQUENCE</scope>
    <source>
        <strain evidence="2">LMG 31228</strain>
    </source>
</reference>
<dbReference type="EMBL" id="JAAEDL010000029">
    <property type="protein sequence ID" value="MBR0683235.1"/>
    <property type="molecule type" value="Genomic_DNA"/>
</dbReference>
<reference evidence="2" key="2">
    <citation type="journal article" date="2021" name="Syst. Appl. Microbiol.">
        <title>Roseomonas hellenica sp. nov., isolated from roots of wild-growing Alkanna tinctoria.</title>
        <authorList>
            <person name="Rat A."/>
            <person name="Naranjo H.D."/>
            <person name="Lebbe L."/>
            <person name="Cnockaert M."/>
            <person name="Krigas N."/>
            <person name="Grigoriadou K."/>
            <person name="Maloupa E."/>
            <person name="Willems A."/>
        </authorList>
    </citation>
    <scope>NUCLEOTIDE SEQUENCE</scope>
    <source>
        <strain evidence="2">LMG 31228</strain>
    </source>
</reference>
<proteinExistence type="predicted"/>
<evidence type="ECO:0000313" key="3">
    <source>
        <dbReference type="Proteomes" id="UP001138709"/>
    </source>
</evidence>
<protein>
    <submittedName>
        <fullName evidence="2">Uncharacterized protein</fullName>
    </submittedName>
</protein>
<dbReference type="AlphaFoldDB" id="A0A9X9XHP9"/>
<feature type="signal peptide" evidence="1">
    <location>
        <begin position="1"/>
        <end position="28"/>
    </location>
</feature>
<accession>A0A9X9XHP9</accession>
<evidence type="ECO:0000256" key="1">
    <source>
        <dbReference type="SAM" id="SignalP"/>
    </source>
</evidence>
<dbReference type="Proteomes" id="UP001138709">
    <property type="component" value="Unassembled WGS sequence"/>
</dbReference>
<comment type="caution">
    <text evidence="2">The sequence shown here is derived from an EMBL/GenBank/DDBJ whole genome shotgun (WGS) entry which is preliminary data.</text>
</comment>